<dbReference type="EMBL" id="LUEZ02000048">
    <property type="protein sequence ID" value="RDB22952.1"/>
    <property type="molecule type" value="Genomic_DNA"/>
</dbReference>
<organism evidence="2 3">
    <name type="scientific">Hypsizygus marmoreus</name>
    <name type="common">White beech mushroom</name>
    <name type="synonym">Agaricus marmoreus</name>
    <dbReference type="NCBI Taxonomy" id="39966"/>
    <lineage>
        <taxon>Eukaryota</taxon>
        <taxon>Fungi</taxon>
        <taxon>Dikarya</taxon>
        <taxon>Basidiomycota</taxon>
        <taxon>Agaricomycotina</taxon>
        <taxon>Agaricomycetes</taxon>
        <taxon>Agaricomycetidae</taxon>
        <taxon>Agaricales</taxon>
        <taxon>Tricholomatineae</taxon>
        <taxon>Lyophyllaceae</taxon>
        <taxon>Hypsizygus</taxon>
    </lineage>
</organism>
<feature type="region of interest" description="Disordered" evidence="1">
    <location>
        <begin position="109"/>
        <end position="145"/>
    </location>
</feature>
<evidence type="ECO:0000313" key="2">
    <source>
        <dbReference type="EMBL" id="RDB22952.1"/>
    </source>
</evidence>
<protein>
    <submittedName>
        <fullName evidence="2">Uncharacterized protein</fullName>
    </submittedName>
</protein>
<dbReference type="AlphaFoldDB" id="A0A369JNN5"/>
<comment type="caution">
    <text evidence="2">The sequence shown here is derived from an EMBL/GenBank/DDBJ whole genome shotgun (WGS) entry which is preliminary data.</text>
</comment>
<feature type="compositionally biased region" description="Basic and acidic residues" evidence="1">
    <location>
        <begin position="878"/>
        <end position="894"/>
    </location>
</feature>
<feature type="region of interest" description="Disordered" evidence="1">
    <location>
        <begin position="68"/>
        <end position="96"/>
    </location>
</feature>
<feature type="compositionally biased region" description="Polar residues" evidence="1">
    <location>
        <begin position="819"/>
        <end position="831"/>
    </location>
</feature>
<evidence type="ECO:0000256" key="1">
    <source>
        <dbReference type="SAM" id="MobiDB-lite"/>
    </source>
</evidence>
<accession>A0A369JNN5</accession>
<name>A0A369JNN5_HYPMA</name>
<feature type="compositionally biased region" description="Polar residues" evidence="1">
    <location>
        <begin position="760"/>
        <end position="789"/>
    </location>
</feature>
<reference evidence="2" key="1">
    <citation type="submission" date="2018-04" db="EMBL/GenBank/DDBJ databases">
        <title>Whole genome sequencing of Hypsizygus marmoreus.</title>
        <authorList>
            <person name="Choi I.-G."/>
            <person name="Min B."/>
            <person name="Kim J.-G."/>
            <person name="Kim S."/>
            <person name="Oh Y.-L."/>
            <person name="Kong W.-S."/>
            <person name="Park H."/>
            <person name="Jeong J."/>
            <person name="Song E.-S."/>
        </authorList>
    </citation>
    <scope>NUCLEOTIDE SEQUENCE [LARGE SCALE GENOMIC DNA]</scope>
    <source>
        <strain evidence="2">51987-8</strain>
    </source>
</reference>
<dbReference type="Proteomes" id="UP000076154">
    <property type="component" value="Unassembled WGS sequence"/>
</dbReference>
<sequence length="968" mass="108422">MHWRWNPSGFGRGLARRDDAVTRPMIQLQSQPVLSMPEYPEIRGFVEVLTKNHGSAWLEETIPYIPPRSEECQSHDVPYPTTTTGDSTLPASVSDDSSDGWLVIDDSIGEEEETSKEGNLDDMLGLEQASDNDDDSGDNGVQDNGVPLVLLPFMKKVGPLDGGHLSQAGQSSRTSDSETFSLEINPQMFSTGSKGKAYTTLTVDHRDFTDGAIPGPERQKQVSAVAWSRSQNQPWFYLLNNNHALLIHFGLEAHLMCVPISLYRKIVAHDIPGPNQDSEKANLIRSFVLPDKTIVPGSSPVRPRTINIFAAFVSNKHAWIICDFSRLVRLHVVSRNDVWTQDDLQPSSPGWSKLWEPFRCGPDWLLEKGDAEKHLDTWQTSVLNQHAEHEKRWRAWKAKSDLQAIFKFFPSATGKTFDPSTHGPHRNLGQEPLPPTRCLIKDMGRNSCLAFSGFGRHTANDFLYRLGLFPGTPCYEICKDPDAYRKLKEGIHAYFSEFQSSRFLKRVSSTTNSQNPFAFNKKSHKDYLSSHIDVFRRVSVLMKKDTYNAYAKQGLFDESHTIGEPYPEEKVQLCKNDSKWVDVQFYQTPLRAYSVVLAKPPRHWLTASRVPVEHDIGCFSYSTTIGCAQFRERVLNRVDPSKVDSSMLAKQGKPVKVYTGKRGRPPNKLQTKKQVKEDKSRQGRRPKQKHASAIPPGISQPVEPSPVEPNNGPDSTCTSAPSLPDPPPPSILLVPEKQSRPRASLYTGSDPDPVDRRKPTNQQSKLTMDAITSSKGSSSLIASNTIYTSKTHKRKFPPMDDSLPTATDSGHDTRKGPKASSSAGVQDSTQPKPKKPKIPNTRASIRNAHRRRSSRSNDDSDKEDDDFQPTNMPAGSTDNRRETIRKQRIESEQTRCDELRDGYARAQGDPSPVEPEVKQGLFARPWEQFENRLKTAEAEVHRLCNVNEALMLSMTRHAVAASIAPASF</sequence>
<feature type="compositionally biased region" description="Polar residues" evidence="1">
    <location>
        <begin position="868"/>
        <end position="877"/>
    </location>
</feature>
<feature type="region of interest" description="Disordered" evidence="1">
    <location>
        <begin position="643"/>
        <end position="894"/>
    </location>
</feature>
<proteinExistence type="predicted"/>
<dbReference type="InParanoid" id="A0A369JNN5"/>
<feature type="compositionally biased region" description="Polar residues" evidence="1">
    <location>
        <begin position="80"/>
        <end position="95"/>
    </location>
</feature>
<feature type="compositionally biased region" description="Basic residues" evidence="1">
    <location>
        <begin position="659"/>
        <end position="673"/>
    </location>
</feature>
<evidence type="ECO:0000313" key="3">
    <source>
        <dbReference type="Proteomes" id="UP000076154"/>
    </source>
</evidence>
<dbReference type="OrthoDB" id="3061861at2759"/>
<keyword evidence="3" id="KW-1185">Reference proteome</keyword>
<gene>
    <name evidence="2" type="ORF">Hypma_009804</name>
</gene>